<comment type="caution">
    <text evidence="2">The sequence shown here is derived from an EMBL/GenBank/DDBJ whole genome shotgun (WGS) entry which is preliminary data.</text>
</comment>
<accession>A0A1B7P6S4</accession>
<dbReference type="Proteomes" id="UP000091918">
    <property type="component" value="Unassembled WGS sequence"/>
</dbReference>
<organism evidence="2 3">
    <name type="scientific">Emergomyces africanus</name>
    <dbReference type="NCBI Taxonomy" id="1955775"/>
    <lineage>
        <taxon>Eukaryota</taxon>
        <taxon>Fungi</taxon>
        <taxon>Dikarya</taxon>
        <taxon>Ascomycota</taxon>
        <taxon>Pezizomycotina</taxon>
        <taxon>Eurotiomycetes</taxon>
        <taxon>Eurotiomycetidae</taxon>
        <taxon>Onygenales</taxon>
        <taxon>Ajellomycetaceae</taxon>
        <taxon>Emergomyces</taxon>
    </lineage>
</organism>
<dbReference type="CDD" id="cd00448">
    <property type="entry name" value="YjgF_YER057c_UK114_family"/>
    <property type="match status" value="1"/>
</dbReference>
<dbReference type="InterPro" id="IPR006175">
    <property type="entry name" value="YjgF/YER057c/UK114"/>
</dbReference>
<dbReference type="PANTHER" id="PTHR11803">
    <property type="entry name" value="2-IMINOBUTANOATE/2-IMINOPROPANOATE DEAMINASE RIDA"/>
    <property type="match status" value="1"/>
</dbReference>
<name>A0A1B7P6S4_9EURO</name>
<dbReference type="GO" id="GO:0005829">
    <property type="term" value="C:cytosol"/>
    <property type="evidence" value="ECO:0007669"/>
    <property type="project" value="TreeGrafter"/>
</dbReference>
<evidence type="ECO:0000313" key="3">
    <source>
        <dbReference type="Proteomes" id="UP000091918"/>
    </source>
</evidence>
<proteinExistence type="inferred from homology"/>
<dbReference type="PANTHER" id="PTHR11803:SF42">
    <property type="entry name" value="MMF1"/>
    <property type="match status" value="1"/>
</dbReference>
<dbReference type="SUPFAM" id="SSF55298">
    <property type="entry name" value="YjgF-like"/>
    <property type="match status" value="1"/>
</dbReference>
<evidence type="ECO:0000313" key="2">
    <source>
        <dbReference type="EMBL" id="OAX84732.1"/>
    </source>
</evidence>
<dbReference type="GO" id="GO:0019239">
    <property type="term" value="F:deaminase activity"/>
    <property type="evidence" value="ECO:0007669"/>
    <property type="project" value="TreeGrafter"/>
</dbReference>
<dbReference type="Pfam" id="PF01042">
    <property type="entry name" value="Ribonuc_L-PSP"/>
    <property type="match status" value="1"/>
</dbReference>
<sequence>MDSKKVILTEKAPKPRPVLSQAIVYNDMIYCSGSLGMDPVTEKMIEGPVEVRTEQALRNLAAVLEAGNSSLDNVVKVNVFLASMDDFAAMNKVYGQFFSGPAKPCRTCVAVKELPRGTDVEIECTAFVNKAHSTL</sequence>
<gene>
    <name evidence="2" type="ORF">ACJ72_00898</name>
</gene>
<protein>
    <submittedName>
        <fullName evidence="2">Uncharacterized protein</fullName>
    </submittedName>
</protein>
<dbReference type="OrthoDB" id="309640at2759"/>
<reference evidence="2 3" key="1">
    <citation type="submission" date="2015-07" db="EMBL/GenBank/DDBJ databases">
        <title>Emmonsia species relationships and genome sequence.</title>
        <authorList>
            <person name="Cuomo C.A."/>
            <person name="Schwartz I.S."/>
            <person name="Kenyon C."/>
            <person name="de Hoog G.S."/>
            <person name="Govender N.P."/>
            <person name="Botha A."/>
            <person name="Moreno L."/>
            <person name="de Vries M."/>
            <person name="Munoz J.F."/>
            <person name="Stielow J.B."/>
        </authorList>
    </citation>
    <scope>NUCLEOTIDE SEQUENCE [LARGE SCALE GENOMIC DNA]</scope>
    <source>
        <strain evidence="2 3">CBS 136260</strain>
    </source>
</reference>
<comment type="similarity">
    <text evidence="1">Belongs to the RutC family.</text>
</comment>
<dbReference type="InterPro" id="IPR006056">
    <property type="entry name" value="RidA"/>
</dbReference>
<dbReference type="GO" id="GO:0005739">
    <property type="term" value="C:mitochondrion"/>
    <property type="evidence" value="ECO:0007669"/>
    <property type="project" value="UniProtKB-ARBA"/>
</dbReference>
<dbReference type="EMBL" id="LGUA01000053">
    <property type="protein sequence ID" value="OAX84732.1"/>
    <property type="molecule type" value="Genomic_DNA"/>
</dbReference>
<dbReference type="NCBIfam" id="TIGR00004">
    <property type="entry name" value="Rid family detoxifying hydrolase"/>
    <property type="match status" value="1"/>
</dbReference>
<dbReference type="AlphaFoldDB" id="A0A1B7P6S4"/>
<dbReference type="InterPro" id="IPR035959">
    <property type="entry name" value="RutC-like_sf"/>
</dbReference>
<dbReference type="STRING" id="1658172.A0A1B7P6S4"/>
<keyword evidence="3" id="KW-1185">Reference proteome</keyword>
<evidence type="ECO:0000256" key="1">
    <source>
        <dbReference type="ARBA" id="ARBA00010552"/>
    </source>
</evidence>
<dbReference type="FunFam" id="3.30.1330.40:FF:000001">
    <property type="entry name" value="L-PSP family endoribonuclease"/>
    <property type="match status" value="1"/>
</dbReference>
<dbReference type="Gene3D" id="3.30.1330.40">
    <property type="entry name" value="RutC-like"/>
    <property type="match status" value="1"/>
</dbReference>